<dbReference type="GeneID" id="18822466"/>
<dbReference type="Proteomes" id="UP000008493">
    <property type="component" value="Unassembled WGS sequence"/>
</dbReference>
<protein>
    <submittedName>
        <fullName evidence="2">Uncharacterized protein</fullName>
    </submittedName>
</protein>
<dbReference type="InParanoid" id="K5X539"/>
<reference evidence="3" key="1">
    <citation type="journal article" date="2012" name="Proc. Natl. Acad. Sci. U.S.A.">
        <title>Genome sequence of the button mushroom Agaricus bisporus reveals mechanisms governing adaptation to a humic-rich ecological niche.</title>
        <authorList>
            <person name="Morin E."/>
            <person name="Kohler A."/>
            <person name="Baker A.R."/>
            <person name="Foulongne-Oriol M."/>
            <person name="Lombard V."/>
            <person name="Nagy L.G."/>
            <person name="Ohm R.A."/>
            <person name="Patyshakuliyeva A."/>
            <person name="Brun A."/>
            <person name="Aerts A.L."/>
            <person name="Bailey A.M."/>
            <person name="Billette C."/>
            <person name="Coutinho P.M."/>
            <person name="Deakin G."/>
            <person name="Doddapaneni H."/>
            <person name="Floudas D."/>
            <person name="Grimwood J."/>
            <person name="Hilden K."/>
            <person name="Kuees U."/>
            <person name="LaButti K.M."/>
            <person name="Lapidus A."/>
            <person name="Lindquist E.A."/>
            <person name="Lucas S.M."/>
            <person name="Murat C."/>
            <person name="Riley R.W."/>
            <person name="Salamov A.A."/>
            <person name="Schmutz J."/>
            <person name="Subramanian V."/>
            <person name="Woesten H.A.B."/>
            <person name="Xu J."/>
            <person name="Eastwood D.C."/>
            <person name="Foster G.D."/>
            <person name="Sonnenberg A.S."/>
            <person name="Cullen D."/>
            <person name="de Vries R.P."/>
            <person name="Lundell T."/>
            <person name="Hibbett D.S."/>
            <person name="Henrissat B."/>
            <person name="Burton K.S."/>
            <person name="Kerrigan R.W."/>
            <person name="Challen M.P."/>
            <person name="Grigoriev I.V."/>
            <person name="Martin F."/>
        </authorList>
    </citation>
    <scope>NUCLEOTIDE SEQUENCE [LARGE SCALE GENOMIC DNA]</scope>
    <source>
        <strain evidence="3">JB137-S8 / ATCC MYA-4627 / FGSC 10392</strain>
    </source>
</reference>
<accession>K5X539</accession>
<evidence type="ECO:0000313" key="3">
    <source>
        <dbReference type="Proteomes" id="UP000008493"/>
    </source>
</evidence>
<dbReference type="KEGG" id="abp:AGABI1DRAFT107800"/>
<dbReference type="OrthoDB" id="3069347at2759"/>
<name>K5X539_AGABU</name>
<dbReference type="HOGENOM" id="CLU_615326_0_0_1"/>
<evidence type="ECO:0000313" key="2">
    <source>
        <dbReference type="EMBL" id="EKM78052.1"/>
    </source>
</evidence>
<proteinExistence type="predicted"/>
<organism evidence="2 3">
    <name type="scientific">Agaricus bisporus var. burnettii (strain JB137-S8 / ATCC MYA-4627 / FGSC 10392)</name>
    <name type="common">White button mushroom</name>
    <dbReference type="NCBI Taxonomy" id="597362"/>
    <lineage>
        <taxon>Eukaryota</taxon>
        <taxon>Fungi</taxon>
        <taxon>Dikarya</taxon>
        <taxon>Basidiomycota</taxon>
        <taxon>Agaricomycotina</taxon>
        <taxon>Agaricomycetes</taxon>
        <taxon>Agaricomycetidae</taxon>
        <taxon>Agaricales</taxon>
        <taxon>Agaricineae</taxon>
        <taxon>Agaricaceae</taxon>
        <taxon>Agaricus</taxon>
    </lineage>
</organism>
<gene>
    <name evidence="2" type="ORF">AGABI1DRAFT_107800</name>
</gene>
<dbReference type="AlphaFoldDB" id="K5X539"/>
<dbReference type="EMBL" id="JH971393">
    <property type="protein sequence ID" value="EKM78052.1"/>
    <property type="molecule type" value="Genomic_DNA"/>
</dbReference>
<dbReference type="RefSeq" id="XP_007331401.1">
    <property type="nucleotide sequence ID" value="XM_007331339.1"/>
</dbReference>
<dbReference type="OMA" id="INISCQQ"/>
<keyword evidence="3" id="KW-1185">Reference proteome</keyword>
<feature type="region of interest" description="Disordered" evidence="1">
    <location>
        <begin position="108"/>
        <end position="195"/>
    </location>
</feature>
<evidence type="ECO:0000256" key="1">
    <source>
        <dbReference type="SAM" id="MobiDB-lite"/>
    </source>
</evidence>
<sequence length="445" mass="49443">MGSKKPNSSYLNKSDLAAALGLQEDCQLFLNLRDRVREISQQIFNPHESYDRQENEKIAEFSAKMGQEFPDVLQDPTLPSAVRRQRMKAILIYCGQCFKAYRFAQRAKEKKTTNPSLSTPPSAKGVKRASVRAATHRLVSSPDPPGSRRKSRTPGPSTSTHIRRAAAANASGSGTSDERAALRAPPPVPSTSSSDVFAHSPYSTLIDRYNARKPEACINDVAEFLGTCNPDMRYLLPSFMAYGCRNVEYLINISCQQEREIEMLLKKMMKRYPPPGGIEEMDFVVVVKHFKEYFFVLLRATRSQSALHYNQSKDGNHGRGGAPSFPMSSILEVGETLNFACWLGEEEGAKGHDASAQGWPGRRPLYLIQSWRRSPDIVVLPPGQVEEGTSGLLSLRTSPRGQILDASTEASEGQITYECTLVIQVLHRHSVWEDLSLTFTIKGAT</sequence>